<keyword evidence="3" id="KW-1185">Reference proteome</keyword>
<name>A0A9W9YIL9_9CNID</name>
<feature type="compositionally biased region" description="Polar residues" evidence="1">
    <location>
        <begin position="18"/>
        <end position="28"/>
    </location>
</feature>
<proteinExistence type="predicted"/>
<feature type="region of interest" description="Disordered" evidence="1">
    <location>
        <begin position="75"/>
        <end position="98"/>
    </location>
</feature>
<reference evidence="2" key="1">
    <citation type="submission" date="2023-01" db="EMBL/GenBank/DDBJ databases">
        <title>Genome assembly of the deep-sea coral Lophelia pertusa.</title>
        <authorList>
            <person name="Herrera S."/>
            <person name="Cordes E."/>
        </authorList>
    </citation>
    <scope>NUCLEOTIDE SEQUENCE</scope>
    <source>
        <strain evidence="2">USNM1676648</strain>
        <tissue evidence="2">Polyp</tissue>
    </source>
</reference>
<dbReference type="EMBL" id="MU827779">
    <property type="protein sequence ID" value="KAJ7339379.1"/>
    <property type="molecule type" value="Genomic_DNA"/>
</dbReference>
<sequence>MLPVMSSQRKELESSSSPPASNVETFQGSDRPYPSSRKLRVTFLASEWGSNASVACQSSTRGTALTEQIGVTTKHVPGTVSSERQKKKNSSGDWYFKH</sequence>
<dbReference type="AlphaFoldDB" id="A0A9W9YIL9"/>
<protein>
    <submittedName>
        <fullName evidence="2">Uncharacterized protein</fullName>
    </submittedName>
</protein>
<accession>A0A9W9YIL9</accession>
<evidence type="ECO:0000313" key="2">
    <source>
        <dbReference type="EMBL" id="KAJ7339379.1"/>
    </source>
</evidence>
<feature type="region of interest" description="Disordered" evidence="1">
    <location>
        <begin position="1"/>
        <end position="35"/>
    </location>
</feature>
<dbReference type="Proteomes" id="UP001163046">
    <property type="component" value="Unassembled WGS sequence"/>
</dbReference>
<evidence type="ECO:0000256" key="1">
    <source>
        <dbReference type="SAM" id="MobiDB-lite"/>
    </source>
</evidence>
<gene>
    <name evidence="2" type="ORF">OS493_005774</name>
</gene>
<evidence type="ECO:0000313" key="3">
    <source>
        <dbReference type="Proteomes" id="UP001163046"/>
    </source>
</evidence>
<organism evidence="2 3">
    <name type="scientific">Desmophyllum pertusum</name>
    <dbReference type="NCBI Taxonomy" id="174260"/>
    <lineage>
        <taxon>Eukaryota</taxon>
        <taxon>Metazoa</taxon>
        <taxon>Cnidaria</taxon>
        <taxon>Anthozoa</taxon>
        <taxon>Hexacorallia</taxon>
        <taxon>Scleractinia</taxon>
        <taxon>Caryophylliina</taxon>
        <taxon>Caryophylliidae</taxon>
        <taxon>Desmophyllum</taxon>
    </lineage>
</organism>
<comment type="caution">
    <text evidence="2">The sequence shown here is derived from an EMBL/GenBank/DDBJ whole genome shotgun (WGS) entry which is preliminary data.</text>
</comment>